<dbReference type="EMBL" id="CAUYUJ010015942">
    <property type="protein sequence ID" value="CAK0859932.1"/>
    <property type="molecule type" value="Genomic_DNA"/>
</dbReference>
<feature type="region of interest" description="Disordered" evidence="1">
    <location>
        <begin position="1"/>
        <end position="185"/>
    </location>
</feature>
<accession>A0ABN9UK38</accession>
<keyword evidence="3" id="KW-1185">Reference proteome</keyword>
<sequence>AEAVPSAPTPAERSRASAGAEGPAAPTVSLPSPREAADERLPGDARPPRELSEDSPGQRAGAPDGGRWPSPQWQARTPGREAPTPGAGAGPPVREAAALGAGVGPLETPSIVDEDVAECAQERHPFPRSPAGSEPAANDGPAHALAAARADPVELDSLGDAEERRSSASSSSPPCSQLSALSSSF</sequence>
<dbReference type="Proteomes" id="UP001189429">
    <property type="component" value="Unassembled WGS sequence"/>
</dbReference>
<feature type="compositionally biased region" description="Basic and acidic residues" evidence="1">
    <location>
        <begin position="35"/>
        <end position="52"/>
    </location>
</feature>
<feature type="compositionally biased region" description="Low complexity" evidence="1">
    <location>
        <begin position="167"/>
        <end position="185"/>
    </location>
</feature>
<proteinExistence type="predicted"/>
<feature type="non-terminal residue" evidence="2">
    <location>
        <position position="1"/>
    </location>
</feature>
<gene>
    <name evidence="2" type="ORF">PCOR1329_LOCUS49114</name>
</gene>
<evidence type="ECO:0000256" key="1">
    <source>
        <dbReference type="SAM" id="MobiDB-lite"/>
    </source>
</evidence>
<name>A0ABN9UK38_9DINO</name>
<reference evidence="2" key="1">
    <citation type="submission" date="2023-10" db="EMBL/GenBank/DDBJ databases">
        <authorList>
            <person name="Chen Y."/>
            <person name="Shah S."/>
            <person name="Dougan E. K."/>
            <person name="Thang M."/>
            <person name="Chan C."/>
        </authorList>
    </citation>
    <scope>NUCLEOTIDE SEQUENCE [LARGE SCALE GENOMIC DNA]</scope>
</reference>
<comment type="caution">
    <text evidence="2">The sequence shown here is derived from an EMBL/GenBank/DDBJ whole genome shotgun (WGS) entry which is preliminary data.</text>
</comment>
<evidence type="ECO:0000313" key="3">
    <source>
        <dbReference type="Proteomes" id="UP001189429"/>
    </source>
</evidence>
<evidence type="ECO:0000313" key="2">
    <source>
        <dbReference type="EMBL" id="CAK0859932.1"/>
    </source>
</evidence>
<feature type="compositionally biased region" description="Low complexity" evidence="1">
    <location>
        <begin position="80"/>
        <end position="92"/>
    </location>
</feature>
<feature type="non-terminal residue" evidence="2">
    <location>
        <position position="185"/>
    </location>
</feature>
<organism evidence="2 3">
    <name type="scientific">Prorocentrum cordatum</name>
    <dbReference type="NCBI Taxonomy" id="2364126"/>
    <lineage>
        <taxon>Eukaryota</taxon>
        <taxon>Sar</taxon>
        <taxon>Alveolata</taxon>
        <taxon>Dinophyceae</taxon>
        <taxon>Prorocentrales</taxon>
        <taxon>Prorocentraceae</taxon>
        <taxon>Prorocentrum</taxon>
    </lineage>
</organism>
<protein>
    <submittedName>
        <fullName evidence="2">Uncharacterized protein</fullName>
    </submittedName>
</protein>